<dbReference type="AlphaFoldDB" id="A0A0H3PDM1"/>
<protein>
    <submittedName>
        <fullName evidence="1">Uncharacterized protein</fullName>
    </submittedName>
</protein>
<comment type="caution">
    <text evidence="1">The sequence shown here is derived from an EMBL/GenBank/DDBJ whole genome shotgun (WGS) entry which is preliminary data.</text>
</comment>
<proteinExistence type="predicted"/>
<name>A0A0H3PDM1_HAEI3</name>
<organism evidence="1 2">
    <name type="scientific">Haemophilus influenzae (strain NTHi 3655)</name>
    <dbReference type="NCBI Taxonomy" id="375177"/>
    <lineage>
        <taxon>Bacteria</taxon>
        <taxon>Pseudomonadati</taxon>
        <taxon>Pseudomonadota</taxon>
        <taxon>Gammaproteobacteria</taxon>
        <taxon>Pasteurellales</taxon>
        <taxon>Pasteurellaceae</taxon>
        <taxon>Haemophilus</taxon>
    </lineage>
</organism>
<dbReference type="EMBL" id="AAZF01000004">
    <property type="protein sequence ID" value="EDJ92877.1"/>
    <property type="molecule type" value="Genomic_DNA"/>
</dbReference>
<dbReference type="Proteomes" id="UP000003185">
    <property type="component" value="Unassembled WGS sequence"/>
</dbReference>
<reference evidence="1 2" key="1">
    <citation type="journal article" date="2007" name="Genome Biol.">
        <title>Characterization and modeling of the Haemophilus influenzae core and supragenomes based on the complete genomic sequences of Rd and 12 clinical nontypeable strains.</title>
        <authorList>
            <person name="Hogg J.S."/>
            <person name="Hu F.Z."/>
            <person name="Janto B."/>
            <person name="Boissy R."/>
            <person name="Hayes J."/>
            <person name="Keefe R."/>
            <person name="Post J.C."/>
            <person name="Ehrlich G.D."/>
        </authorList>
    </citation>
    <scope>NUCLEOTIDE SEQUENCE [LARGE SCALE GENOMIC DNA]</scope>
    <source>
        <strain evidence="2">NTHi 3655</strain>
    </source>
</reference>
<gene>
    <name evidence="1" type="ORF">CGSHi3655_05904</name>
</gene>
<accession>A0A0H3PDM1</accession>
<evidence type="ECO:0000313" key="2">
    <source>
        <dbReference type="Proteomes" id="UP000003185"/>
    </source>
</evidence>
<sequence>MCFFLKKCALIIAVLHSLYNGEHIKIKVQGINLRLVKLKCG</sequence>
<evidence type="ECO:0000313" key="1">
    <source>
        <dbReference type="EMBL" id="EDJ92877.1"/>
    </source>
</evidence>